<evidence type="ECO:0000313" key="1">
    <source>
        <dbReference type="EMBL" id="CUS05857.1"/>
    </source>
</evidence>
<dbReference type="Proteomes" id="UP000215027">
    <property type="component" value="Chromosome II"/>
</dbReference>
<evidence type="ECO:0000313" key="2">
    <source>
        <dbReference type="Proteomes" id="UP000215027"/>
    </source>
</evidence>
<organism evidence="1 2">
    <name type="scientific">Candidatus Promineifilum breve</name>
    <dbReference type="NCBI Taxonomy" id="1806508"/>
    <lineage>
        <taxon>Bacteria</taxon>
        <taxon>Bacillati</taxon>
        <taxon>Chloroflexota</taxon>
        <taxon>Ardenticatenia</taxon>
        <taxon>Candidatus Promineifilales</taxon>
        <taxon>Candidatus Promineifilaceae</taxon>
        <taxon>Candidatus Promineifilum</taxon>
    </lineage>
</organism>
<reference evidence="1" key="1">
    <citation type="submission" date="2016-01" db="EMBL/GenBank/DDBJ databases">
        <authorList>
            <person name="Mcilroy J.S."/>
            <person name="Karst M S."/>
            <person name="Albertsen M."/>
        </authorList>
    </citation>
    <scope>NUCLEOTIDE SEQUENCE</scope>
    <source>
        <strain evidence="1">Cfx-K</strain>
    </source>
</reference>
<sequence length="71" mass="8014">MGVGEAAATIGDDAVRGVFTLISRKRQDDLTQTRQVGEPSSRQTCQVWDWLVLQSSSSNRESTYVYRSDFR</sequence>
<protein>
    <submittedName>
        <fullName evidence="1">Uncharacterized protein</fullName>
    </submittedName>
</protein>
<name>A0A170PJQ5_9CHLR</name>
<keyword evidence="2" id="KW-1185">Reference proteome</keyword>
<accession>A0A170PJQ5</accession>
<gene>
    <name evidence="1" type="ORF">CFX0092_B0323</name>
</gene>
<dbReference type="EMBL" id="LN890656">
    <property type="protein sequence ID" value="CUS05857.1"/>
    <property type="molecule type" value="Genomic_DNA"/>
</dbReference>
<dbReference type="AlphaFoldDB" id="A0A170PJQ5"/>
<proteinExistence type="predicted"/>
<dbReference type="KEGG" id="pbf:CFX0092_B0323"/>